<gene>
    <name evidence="1" type="ORF">C0Q91_22165</name>
</gene>
<reference evidence="1 2" key="1">
    <citation type="submission" date="2017-12" db="EMBL/GenBank/DDBJ databases">
        <title>Population genomics insights into the ecological differentiation and adaptive evolution in streptomycetes.</title>
        <authorList>
            <person name="Li Y."/>
            <person name="Huang Y."/>
        </authorList>
    </citation>
    <scope>NUCLEOTIDE SEQUENCE [LARGE SCALE GENOMIC DNA]</scope>
    <source>
        <strain evidence="1 2">FXJ.2339</strain>
    </source>
</reference>
<proteinExistence type="predicted"/>
<comment type="caution">
    <text evidence="1">The sequence shown here is derived from an EMBL/GenBank/DDBJ whole genome shotgun (WGS) entry which is preliminary data.</text>
</comment>
<protein>
    <submittedName>
        <fullName evidence="1">Uncharacterized protein</fullName>
    </submittedName>
</protein>
<evidence type="ECO:0000313" key="1">
    <source>
        <dbReference type="EMBL" id="RZE36325.1"/>
    </source>
</evidence>
<dbReference type="AlphaFoldDB" id="A0AB37XB89"/>
<evidence type="ECO:0000313" key="2">
    <source>
        <dbReference type="Proteomes" id="UP000292095"/>
    </source>
</evidence>
<dbReference type="Proteomes" id="UP000292095">
    <property type="component" value="Unassembled WGS sequence"/>
</dbReference>
<sequence>MPQGEYTLERWKDRSGPRWNRKHGYRGSLGEFGSVEVVCPAQRHGDTYVTEVRANALPLVSFSGWAWGAKPSLHLGQLTVAGEGVRLRRNRWALSRQGRALRFQVAGRAYRYYATSPRHRHRALAREGVEIEVCRPRGGVGKRATVRVRGTADATDVALAVVMCGVNTRNLTRGGAVRAFFGRAFNFLDVFHH</sequence>
<name>A0AB37XB89_9ACTN</name>
<organism evidence="1 2">
    <name type="scientific">Streptomyces albidoflavus</name>
    <dbReference type="NCBI Taxonomy" id="1886"/>
    <lineage>
        <taxon>Bacteria</taxon>
        <taxon>Bacillati</taxon>
        <taxon>Actinomycetota</taxon>
        <taxon>Actinomycetes</taxon>
        <taxon>Kitasatosporales</taxon>
        <taxon>Streptomycetaceae</taxon>
        <taxon>Streptomyces</taxon>
        <taxon>Streptomyces albidoflavus group</taxon>
    </lineage>
</organism>
<dbReference type="RefSeq" id="WP_010638089.1">
    <property type="nucleotide sequence ID" value="NZ_CP109570.1"/>
</dbReference>
<dbReference type="EMBL" id="PKLK01000025">
    <property type="protein sequence ID" value="RZE36325.1"/>
    <property type="molecule type" value="Genomic_DNA"/>
</dbReference>
<accession>A0AB37XB89</accession>